<feature type="domain" description="Acyl-CoA dehydrogenase/oxidase C-terminal" evidence="7">
    <location>
        <begin position="228"/>
        <end position="393"/>
    </location>
</feature>
<evidence type="ECO:0000256" key="2">
    <source>
        <dbReference type="ARBA" id="ARBA00009347"/>
    </source>
</evidence>
<keyword evidence="5 6" id="KW-0560">Oxidoreductase</keyword>
<dbReference type="InterPro" id="IPR009100">
    <property type="entry name" value="AcylCoA_DH/oxidase_NM_dom_sf"/>
</dbReference>
<dbReference type="RefSeq" id="WP_188574821.1">
    <property type="nucleotide sequence ID" value="NZ_BMDZ01000004.1"/>
</dbReference>
<dbReference type="Pfam" id="PF02771">
    <property type="entry name" value="Acyl-CoA_dh_N"/>
    <property type="match status" value="1"/>
</dbReference>
<dbReference type="Pfam" id="PF02770">
    <property type="entry name" value="Acyl-CoA_dh_M"/>
    <property type="match status" value="1"/>
</dbReference>
<evidence type="ECO:0000313" key="10">
    <source>
        <dbReference type="EMBL" id="GGB27751.1"/>
    </source>
</evidence>
<dbReference type="InterPro" id="IPR036250">
    <property type="entry name" value="AcylCo_DH-like_C"/>
</dbReference>
<dbReference type="InterPro" id="IPR013786">
    <property type="entry name" value="AcylCoA_DH/ox_N"/>
</dbReference>
<dbReference type="Gene3D" id="1.20.140.10">
    <property type="entry name" value="Butyryl-CoA Dehydrogenase, subunit A, domain 3"/>
    <property type="match status" value="1"/>
</dbReference>
<feature type="domain" description="Acyl-CoA dehydrogenase/oxidase N-terminal" evidence="9">
    <location>
        <begin position="8"/>
        <end position="116"/>
    </location>
</feature>
<dbReference type="SUPFAM" id="SSF56645">
    <property type="entry name" value="Acyl-CoA dehydrogenase NM domain-like"/>
    <property type="match status" value="1"/>
</dbReference>
<dbReference type="Gene3D" id="1.10.540.10">
    <property type="entry name" value="Acyl-CoA dehydrogenase/oxidase, N-terminal domain"/>
    <property type="match status" value="1"/>
</dbReference>
<gene>
    <name evidence="10" type="ORF">GCM10011505_06330</name>
</gene>
<sequence>MTADNIPAFRAEVRAFVHNALPDDIAATVARGRAPGKSDHVRWQKILNDRGWLTGAWPEAWGGAGWEPARQLAFLQESALAGAPMIIPYGVNMVGPVIQVFGSPAQKARHIPGIVTSDVWWCQGYSEPGAGSDLAALRTRAVREGDVYRINGTKMWTTEAHWADWMHCLVRTSDGGRRQDGISFLLIDMTTPGITIRPIITIDGQHHTNQVFFDDVIVPADNLVGEEGRGWAIAKFLLGHERMSIADTGPKLRLMRHIRAMNAAVQADPAVPAGLRARLADRVAGLSVRLRTLVALEAWLVAAWADSRPVGADGSMLKIRGTEVLQAMTEVALDLSGPYGAVHDPALVHDAPNLPQTAAHEASAMAHHYLYGRCWSIFGGTNEIQRNIIAKTVL</sequence>
<evidence type="ECO:0000259" key="7">
    <source>
        <dbReference type="Pfam" id="PF00441"/>
    </source>
</evidence>
<keyword evidence="4 6" id="KW-0274">FAD</keyword>
<dbReference type="SUPFAM" id="SSF47203">
    <property type="entry name" value="Acyl-CoA dehydrogenase C-terminal domain-like"/>
    <property type="match status" value="1"/>
</dbReference>
<comment type="similarity">
    <text evidence="2 6">Belongs to the acyl-CoA dehydrogenase family.</text>
</comment>
<evidence type="ECO:0000259" key="8">
    <source>
        <dbReference type="Pfam" id="PF02770"/>
    </source>
</evidence>
<dbReference type="InterPro" id="IPR037069">
    <property type="entry name" value="AcylCoA_DH/ox_N_sf"/>
</dbReference>
<dbReference type="Gene3D" id="2.40.110.10">
    <property type="entry name" value="Butyryl-CoA Dehydrogenase, subunit A, domain 2"/>
    <property type="match status" value="1"/>
</dbReference>
<dbReference type="InterPro" id="IPR009075">
    <property type="entry name" value="AcylCo_DH/oxidase_C"/>
</dbReference>
<name>A0ABQ1I8N6_9PROT</name>
<dbReference type="InterPro" id="IPR046373">
    <property type="entry name" value="Acyl-CoA_Oxase/DH_mid-dom_sf"/>
</dbReference>
<dbReference type="InterPro" id="IPR052161">
    <property type="entry name" value="Mycobact_Acyl-CoA_DH"/>
</dbReference>
<dbReference type="PANTHER" id="PTHR43292:SF3">
    <property type="entry name" value="ACYL-COA DEHYDROGENASE FADE29"/>
    <property type="match status" value="1"/>
</dbReference>
<evidence type="ECO:0000256" key="4">
    <source>
        <dbReference type="ARBA" id="ARBA00022827"/>
    </source>
</evidence>
<evidence type="ECO:0000259" key="9">
    <source>
        <dbReference type="Pfam" id="PF02771"/>
    </source>
</evidence>
<dbReference type="PANTHER" id="PTHR43292">
    <property type="entry name" value="ACYL-COA DEHYDROGENASE"/>
    <property type="match status" value="1"/>
</dbReference>
<evidence type="ECO:0000256" key="6">
    <source>
        <dbReference type="RuleBase" id="RU362125"/>
    </source>
</evidence>
<reference evidence="11" key="1">
    <citation type="journal article" date="2019" name="Int. J. Syst. Evol. Microbiol.">
        <title>The Global Catalogue of Microorganisms (GCM) 10K type strain sequencing project: providing services to taxonomists for standard genome sequencing and annotation.</title>
        <authorList>
            <consortium name="The Broad Institute Genomics Platform"/>
            <consortium name="The Broad Institute Genome Sequencing Center for Infectious Disease"/>
            <person name="Wu L."/>
            <person name="Ma J."/>
        </authorList>
    </citation>
    <scope>NUCLEOTIDE SEQUENCE [LARGE SCALE GENOMIC DNA]</scope>
    <source>
        <strain evidence="11">CGMCC 1.10188</strain>
    </source>
</reference>
<protein>
    <recommendedName>
        <fullName evidence="12">Acyl-CoA dehydrogenase</fullName>
    </recommendedName>
</protein>
<accession>A0ABQ1I8N6</accession>
<proteinExistence type="inferred from homology"/>
<evidence type="ECO:0000256" key="1">
    <source>
        <dbReference type="ARBA" id="ARBA00001974"/>
    </source>
</evidence>
<dbReference type="Pfam" id="PF00441">
    <property type="entry name" value="Acyl-CoA_dh_1"/>
    <property type="match status" value="1"/>
</dbReference>
<dbReference type="EMBL" id="BMDZ01000004">
    <property type="protein sequence ID" value="GGB27751.1"/>
    <property type="molecule type" value="Genomic_DNA"/>
</dbReference>
<dbReference type="InterPro" id="IPR006091">
    <property type="entry name" value="Acyl-CoA_Oxase/DH_mid-dom"/>
</dbReference>
<keyword evidence="3 6" id="KW-0285">Flavoprotein</keyword>
<feature type="domain" description="Acyl-CoA oxidase/dehydrogenase middle" evidence="8">
    <location>
        <begin position="122"/>
        <end position="216"/>
    </location>
</feature>
<evidence type="ECO:0000256" key="3">
    <source>
        <dbReference type="ARBA" id="ARBA00022630"/>
    </source>
</evidence>
<evidence type="ECO:0000256" key="5">
    <source>
        <dbReference type="ARBA" id="ARBA00023002"/>
    </source>
</evidence>
<organism evidence="10 11">
    <name type="scientific">Tistrella bauzanensis</name>
    <dbReference type="NCBI Taxonomy" id="657419"/>
    <lineage>
        <taxon>Bacteria</taxon>
        <taxon>Pseudomonadati</taxon>
        <taxon>Pseudomonadota</taxon>
        <taxon>Alphaproteobacteria</taxon>
        <taxon>Geminicoccales</taxon>
        <taxon>Geminicoccaceae</taxon>
        <taxon>Tistrella</taxon>
    </lineage>
</organism>
<evidence type="ECO:0000313" key="11">
    <source>
        <dbReference type="Proteomes" id="UP000603352"/>
    </source>
</evidence>
<evidence type="ECO:0008006" key="12">
    <source>
        <dbReference type="Google" id="ProtNLM"/>
    </source>
</evidence>
<comment type="cofactor">
    <cofactor evidence="1 6">
        <name>FAD</name>
        <dbReference type="ChEBI" id="CHEBI:57692"/>
    </cofactor>
</comment>
<keyword evidence="11" id="KW-1185">Reference proteome</keyword>
<comment type="caution">
    <text evidence="10">The sequence shown here is derived from an EMBL/GenBank/DDBJ whole genome shotgun (WGS) entry which is preliminary data.</text>
</comment>
<dbReference type="Proteomes" id="UP000603352">
    <property type="component" value="Unassembled WGS sequence"/>
</dbReference>